<evidence type="ECO:0000313" key="3">
    <source>
        <dbReference type="Proteomes" id="UP000621898"/>
    </source>
</evidence>
<organism evidence="2 3">
    <name type="scientific">Rhodanobacter panaciterrae</name>
    <dbReference type="NCBI Taxonomy" id="490572"/>
    <lineage>
        <taxon>Bacteria</taxon>
        <taxon>Pseudomonadati</taxon>
        <taxon>Pseudomonadota</taxon>
        <taxon>Gammaproteobacteria</taxon>
        <taxon>Lysobacterales</taxon>
        <taxon>Rhodanobacteraceae</taxon>
        <taxon>Rhodanobacter</taxon>
    </lineage>
</organism>
<dbReference type="RefSeq" id="WP_189439744.1">
    <property type="nucleotide sequence ID" value="NZ_BMXT01000001.1"/>
</dbReference>
<dbReference type="InterPro" id="IPR024447">
    <property type="entry name" value="YXWGXW_rpt"/>
</dbReference>
<keyword evidence="2" id="KW-0449">Lipoprotein</keyword>
<reference evidence="3" key="1">
    <citation type="journal article" date="2019" name="Int. J. Syst. Evol. Microbiol.">
        <title>The Global Catalogue of Microorganisms (GCM) 10K type strain sequencing project: providing services to taxonomists for standard genome sequencing and annotation.</title>
        <authorList>
            <consortium name="The Broad Institute Genomics Platform"/>
            <consortium name="The Broad Institute Genome Sequencing Center for Infectious Disease"/>
            <person name="Wu L."/>
            <person name="Ma J."/>
        </authorList>
    </citation>
    <scope>NUCLEOTIDE SEQUENCE [LARGE SCALE GENOMIC DNA]</scope>
    <source>
        <strain evidence="3">KCTC 22232</strain>
    </source>
</reference>
<dbReference type="Pfam" id="PF12779">
    <property type="entry name" value="WXXGXW"/>
    <property type="match status" value="1"/>
</dbReference>
<gene>
    <name evidence="2" type="ORF">GCM10008098_06690</name>
</gene>
<protein>
    <submittedName>
        <fullName evidence="2">Lipoprotein</fullName>
    </submittedName>
</protein>
<feature type="signal peptide" evidence="1">
    <location>
        <begin position="1"/>
        <end position="18"/>
    </location>
</feature>
<evidence type="ECO:0000256" key="1">
    <source>
        <dbReference type="SAM" id="SignalP"/>
    </source>
</evidence>
<dbReference type="PROSITE" id="PS51257">
    <property type="entry name" value="PROKAR_LIPOPROTEIN"/>
    <property type="match status" value="1"/>
</dbReference>
<sequence length="121" mass="13943">MSIRLVALASLAAVTALAAGCVVEPAPRPRPPVVYEQRPVVQREYVEEVVAPQPPPPMFVENVVERPGFVWARGYWRWDGRHYVAERGHWEPIRPGHHYAHPHWEQRSDGWHWRAGVWVTG</sequence>
<keyword evidence="1" id="KW-0732">Signal</keyword>
<name>A0ABQ2ZMN2_9GAMM</name>
<comment type="caution">
    <text evidence="2">The sequence shown here is derived from an EMBL/GenBank/DDBJ whole genome shotgun (WGS) entry which is preliminary data.</text>
</comment>
<feature type="chain" id="PRO_5045713431" evidence="1">
    <location>
        <begin position="19"/>
        <end position="121"/>
    </location>
</feature>
<accession>A0ABQ2ZMN2</accession>
<dbReference type="EMBL" id="BMXT01000001">
    <property type="protein sequence ID" value="GGY17645.1"/>
    <property type="molecule type" value="Genomic_DNA"/>
</dbReference>
<keyword evidence="3" id="KW-1185">Reference proteome</keyword>
<dbReference type="Proteomes" id="UP000621898">
    <property type="component" value="Unassembled WGS sequence"/>
</dbReference>
<evidence type="ECO:0000313" key="2">
    <source>
        <dbReference type="EMBL" id="GGY17645.1"/>
    </source>
</evidence>
<proteinExistence type="predicted"/>